<dbReference type="InterPro" id="IPR002401">
    <property type="entry name" value="Cyt_P450_E_grp-I"/>
</dbReference>
<dbReference type="GO" id="GO:0044550">
    <property type="term" value="P:secondary metabolite biosynthetic process"/>
    <property type="evidence" value="ECO:0007669"/>
    <property type="project" value="UniProtKB-ARBA"/>
</dbReference>
<evidence type="ECO:0000256" key="3">
    <source>
        <dbReference type="ARBA" id="ARBA00023002"/>
    </source>
</evidence>
<dbReference type="RefSeq" id="WP_209066454.1">
    <property type="nucleotide sequence ID" value="NZ_JAATJL010000001.1"/>
</dbReference>
<keyword evidence="2 5" id="KW-0479">Metal-binding</keyword>
<dbReference type="Proteomes" id="UP000547458">
    <property type="component" value="Unassembled WGS sequence"/>
</dbReference>
<organism evidence="6 7">
    <name type="scientific">Arthrobacter pigmenti</name>
    <dbReference type="NCBI Taxonomy" id="271432"/>
    <lineage>
        <taxon>Bacteria</taxon>
        <taxon>Bacillati</taxon>
        <taxon>Actinomycetota</taxon>
        <taxon>Actinomycetes</taxon>
        <taxon>Micrococcales</taxon>
        <taxon>Micrococcaceae</taxon>
        <taxon>Arthrobacter</taxon>
    </lineage>
</organism>
<proteinExistence type="predicted"/>
<dbReference type="InterPro" id="IPR050121">
    <property type="entry name" value="Cytochrome_P450_monoxygenase"/>
</dbReference>
<dbReference type="InterPro" id="IPR001128">
    <property type="entry name" value="Cyt_P450"/>
</dbReference>
<evidence type="ECO:0000313" key="6">
    <source>
        <dbReference type="EMBL" id="NJC21159.1"/>
    </source>
</evidence>
<sequence>MEEEAKQLVTSVGDQLTWDDFTRSWYRLVRRVVFGDTAADNHELTDMLTELRADANWAFLKPRKRKLRAKFFAAVERGMRQAPPGTLASILARAEEPGNAAPVEQIPQWLFAFDPAGMATFRALAALSTHPDAITRATAEVAKDASAHGHLPWLRACVLESLRLWPTTPMVLRQTTRSVAWDPGVMPASCGVLVYAPYFHRQEGKVPNPHSYTPERWLNDDDGDWALIPFSEGPAVCPGRYLVLMLTSAFLSHLLEGMELKLERPGRLNPDQPLPGTLNNYSLRFSVRRRGRSSS</sequence>
<keyword evidence="5" id="KW-0349">Heme</keyword>
<comment type="caution">
    <text evidence="6">The sequence shown here is derived from an EMBL/GenBank/DDBJ whole genome shotgun (WGS) entry which is preliminary data.</text>
</comment>
<name>A0A846RJ02_9MICC</name>
<keyword evidence="3" id="KW-0560">Oxidoreductase</keyword>
<dbReference type="Pfam" id="PF00067">
    <property type="entry name" value="p450"/>
    <property type="match status" value="1"/>
</dbReference>
<comment type="cofactor">
    <cofactor evidence="1 5">
        <name>heme</name>
        <dbReference type="ChEBI" id="CHEBI:30413"/>
    </cofactor>
</comment>
<keyword evidence="7" id="KW-1185">Reference proteome</keyword>
<protein>
    <submittedName>
        <fullName evidence="6">Cytochrome P450</fullName>
    </submittedName>
</protein>
<evidence type="ECO:0000256" key="2">
    <source>
        <dbReference type="ARBA" id="ARBA00022723"/>
    </source>
</evidence>
<dbReference type="PRINTS" id="PR00463">
    <property type="entry name" value="EP450I"/>
</dbReference>
<dbReference type="PANTHER" id="PTHR24305:SF235">
    <property type="entry name" value="CYTOCHROME P450 MONOOXYGENASE APDB-RELATED"/>
    <property type="match status" value="1"/>
</dbReference>
<evidence type="ECO:0000256" key="1">
    <source>
        <dbReference type="ARBA" id="ARBA00001971"/>
    </source>
</evidence>
<evidence type="ECO:0000256" key="4">
    <source>
        <dbReference type="ARBA" id="ARBA00023004"/>
    </source>
</evidence>
<dbReference type="GO" id="GO:0004497">
    <property type="term" value="F:monooxygenase activity"/>
    <property type="evidence" value="ECO:0007669"/>
    <property type="project" value="InterPro"/>
</dbReference>
<dbReference type="Gene3D" id="1.10.630.10">
    <property type="entry name" value="Cytochrome P450"/>
    <property type="match status" value="1"/>
</dbReference>
<dbReference type="GO" id="GO:0020037">
    <property type="term" value="F:heme binding"/>
    <property type="evidence" value="ECO:0007669"/>
    <property type="project" value="InterPro"/>
</dbReference>
<gene>
    <name evidence="6" type="ORF">BJ994_000235</name>
</gene>
<dbReference type="AlphaFoldDB" id="A0A846RJ02"/>
<dbReference type="PANTHER" id="PTHR24305">
    <property type="entry name" value="CYTOCHROME P450"/>
    <property type="match status" value="1"/>
</dbReference>
<evidence type="ECO:0000313" key="7">
    <source>
        <dbReference type="Proteomes" id="UP000547458"/>
    </source>
</evidence>
<keyword evidence="4 5" id="KW-0408">Iron</keyword>
<feature type="binding site" description="axial binding residue" evidence="5">
    <location>
        <position position="237"/>
    </location>
    <ligand>
        <name>heme</name>
        <dbReference type="ChEBI" id="CHEBI:30413"/>
    </ligand>
    <ligandPart>
        <name>Fe</name>
        <dbReference type="ChEBI" id="CHEBI:18248"/>
    </ligandPart>
</feature>
<dbReference type="GO" id="GO:0016705">
    <property type="term" value="F:oxidoreductase activity, acting on paired donors, with incorporation or reduction of molecular oxygen"/>
    <property type="evidence" value="ECO:0007669"/>
    <property type="project" value="InterPro"/>
</dbReference>
<accession>A0A846RJ02</accession>
<dbReference type="GO" id="GO:0005506">
    <property type="term" value="F:iron ion binding"/>
    <property type="evidence" value="ECO:0007669"/>
    <property type="project" value="InterPro"/>
</dbReference>
<dbReference type="EMBL" id="JAATJL010000001">
    <property type="protein sequence ID" value="NJC21159.1"/>
    <property type="molecule type" value="Genomic_DNA"/>
</dbReference>
<dbReference type="SUPFAM" id="SSF48264">
    <property type="entry name" value="Cytochrome P450"/>
    <property type="match status" value="1"/>
</dbReference>
<dbReference type="InterPro" id="IPR036396">
    <property type="entry name" value="Cyt_P450_sf"/>
</dbReference>
<reference evidence="6 7" key="1">
    <citation type="submission" date="2020-03" db="EMBL/GenBank/DDBJ databases">
        <title>Sequencing the genomes of 1000 actinobacteria strains.</title>
        <authorList>
            <person name="Klenk H.-P."/>
        </authorList>
    </citation>
    <scope>NUCLEOTIDE SEQUENCE [LARGE SCALE GENOMIC DNA]</scope>
    <source>
        <strain evidence="6 7">DSM 16403</strain>
    </source>
</reference>
<evidence type="ECO:0000256" key="5">
    <source>
        <dbReference type="PIRSR" id="PIRSR602401-1"/>
    </source>
</evidence>